<dbReference type="PANTHER" id="PTHR23131:SF0">
    <property type="entry name" value="ENDORIBONUCLEASE LACTB2"/>
    <property type="match status" value="1"/>
</dbReference>
<dbReference type="Pfam" id="PF17778">
    <property type="entry name" value="WHD_BLACT"/>
    <property type="match status" value="1"/>
</dbReference>
<dbReference type="FunFam" id="1.10.10.10:FF:000534">
    <property type="entry name" value="Metallo-hydrolase/oxidoreductase superfamily protein"/>
    <property type="match status" value="1"/>
</dbReference>
<dbReference type="InterPro" id="IPR036388">
    <property type="entry name" value="WH-like_DNA-bd_sf"/>
</dbReference>
<dbReference type="Gene3D" id="3.60.15.10">
    <property type="entry name" value="Ribonuclease Z/Hydroxyacylglutathione hydrolase-like"/>
    <property type="match status" value="1"/>
</dbReference>
<name>A0AAX6DNR0_IRIPA</name>
<dbReference type="InterPro" id="IPR041516">
    <property type="entry name" value="LACTB2_WH"/>
</dbReference>
<dbReference type="GO" id="GO:0009536">
    <property type="term" value="C:plastid"/>
    <property type="evidence" value="ECO:0007669"/>
    <property type="project" value="TreeGrafter"/>
</dbReference>
<gene>
    <name evidence="2" type="ORF">M6B38_236305</name>
</gene>
<dbReference type="SMART" id="SM00849">
    <property type="entry name" value="Lactamase_B"/>
    <property type="match status" value="1"/>
</dbReference>
<dbReference type="PANTHER" id="PTHR23131">
    <property type="entry name" value="ENDORIBONUCLEASE LACTB2"/>
    <property type="match status" value="1"/>
</dbReference>
<dbReference type="FunFam" id="3.60.15.10:FF:000032">
    <property type="entry name" value="Metallo-hydrolase/oxidoreductase superfamily protein"/>
    <property type="match status" value="1"/>
</dbReference>
<evidence type="ECO:0000259" key="1">
    <source>
        <dbReference type="SMART" id="SM00849"/>
    </source>
</evidence>
<dbReference type="InterPro" id="IPR036866">
    <property type="entry name" value="RibonucZ/Hydroxyglut_hydro"/>
</dbReference>
<evidence type="ECO:0000313" key="2">
    <source>
        <dbReference type="EMBL" id="KAJ6793472.1"/>
    </source>
</evidence>
<organism evidence="2 3">
    <name type="scientific">Iris pallida</name>
    <name type="common">Sweet iris</name>
    <dbReference type="NCBI Taxonomy" id="29817"/>
    <lineage>
        <taxon>Eukaryota</taxon>
        <taxon>Viridiplantae</taxon>
        <taxon>Streptophyta</taxon>
        <taxon>Embryophyta</taxon>
        <taxon>Tracheophyta</taxon>
        <taxon>Spermatophyta</taxon>
        <taxon>Magnoliopsida</taxon>
        <taxon>Liliopsida</taxon>
        <taxon>Asparagales</taxon>
        <taxon>Iridaceae</taxon>
        <taxon>Iridoideae</taxon>
        <taxon>Irideae</taxon>
        <taxon>Iris</taxon>
    </lineage>
</organism>
<dbReference type="Proteomes" id="UP001140949">
    <property type="component" value="Unassembled WGS sequence"/>
</dbReference>
<comment type="caution">
    <text evidence="2">The sequence shown here is derived from an EMBL/GenBank/DDBJ whole genome shotgun (WGS) entry which is preliminary data.</text>
</comment>
<dbReference type="InterPro" id="IPR001279">
    <property type="entry name" value="Metallo-B-lactamas"/>
</dbReference>
<reference evidence="2" key="2">
    <citation type="submission" date="2023-04" db="EMBL/GenBank/DDBJ databases">
        <authorList>
            <person name="Bruccoleri R.E."/>
            <person name="Oakeley E.J."/>
            <person name="Faust A.-M."/>
            <person name="Dessus-Babus S."/>
            <person name="Altorfer M."/>
            <person name="Burckhardt D."/>
            <person name="Oertli M."/>
            <person name="Naumann U."/>
            <person name="Petersen F."/>
            <person name="Wong J."/>
        </authorList>
    </citation>
    <scope>NUCLEOTIDE SEQUENCE</scope>
    <source>
        <strain evidence="2">GSM-AAB239-AS_SAM_17_03QT</strain>
        <tissue evidence="2">Leaf</tissue>
    </source>
</reference>
<dbReference type="EMBL" id="JANAVB010043017">
    <property type="protein sequence ID" value="KAJ6793472.1"/>
    <property type="molecule type" value="Genomic_DNA"/>
</dbReference>
<dbReference type="SUPFAM" id="SSF56281">
    <property type="entry name" value="Metallo-hydrolase/oxidoreductase"/>
    <property type="match status" value="1"/>
</dbReference>
<accession>A0AAX6DNR0</accession>
<feature type="domain" description="Metallo-beta-lactamase" evidence="1">
    <location>
        <begin position="224"/>
        <end position="390"/>
    </location>
</feature>
<protein>
    <recommendedName>
        <fullName evidence="1">Metallo-beta-lactamase domain-containing protein</fullName>
    </recommendedName>
</protein>
<reference evidence="2" key="1">
    <citation type="journal article" date="2023" name="GigaByte">
        <title>Genome assembly of the bearded iris, Iris pallida Lam.</title>
        <authorList>
            <person name="Bruccoleri R.E."/>
            <person name="Oakeley E.J."/>
            <person name="Faust A.M.E."/>
            <person name="Altorfer M."/>
            <person name="Dessus-Babus S."/>
            <person name="Burckhardt D."/>
            <person name="Oertli M."/>
            <person name="Naumann U."/>
            <person name="Petersen F."/>
            <person name="Wong J."/>
        </authorList>
    </citation>
    <scope>NUCLEOTIDE SEQUENCE</scope>
    <source>
        <strain evidence="2">GSM-AAB239-AS_SAM_17_03QT</strain>
    </source>
</reference>
<dbReference type="InterPro" id="IPR050662">
    <property type="entry name" value="Sec-metab_biosynth-thioest"/>
</dbReference>
<sequence length="518" mass="57188">MPEHLLAVAIERSSGEEFLAIKQDRPPALPEEEYRRFVDSDLWDLPSAPLRPLRGGGRRSEIAVGGADSVADKLDLSSVNVDSALNQVLSQVGIAIAFIGKWTLLKHVEEPDFGPGAPVHTLFILGKLESEVESLQDSCKWLSKEIASKLLLEVTPNSDRIGPLVVTGLLHCSLETGKWRAPHALHFQEYPPGVMLVPMRSRTQKPFRTTNLIVMVPNHDVNISENFGHITAGDALLVDPGCCSQFHKELADLVAALPRKLVVFVTHHHNDHIDGLSVVQRCNPDAILLAHTSTMNRIGKEMWSHGYTSISGGENIFIGGQRLEAIFAPGHTDGHLSLLHVSTNSLIVGDHCVGHGSAVLDVTSGGNMKDYFQTTYRFMELSPHALIPMHGRINLWPKRMLCGYLKHRRDRESLVMAAIESGAETLYDIVSKVYADVDTKLWLAASFNVRVHVAHLAYQEKLPKDFSMKNFEATCGMRFLYRWAWGYLISHTPTGIKVLAVIGATGFALSFAVTRNLG</sequence>
<dbReference type="Gene3D" id="1.10.10.10">
    <property type="entry name" value="Winged helix-like DNA-binding domain superfamily/Winged helix DNA-binding domain"/>
    <property type="match status" value="1"/>
</dbReference>
<dbReference type="AlphaFoldDB" id="A0AAX6DNR0"/>
<dbReference type="Pfam" id="PF00753">
    <property type="entry name" value="Lactamase_B"/>
    <property type="match status" value="1"/>
</dbReference>
<proteinExistence type="predicted"/>
<evidence type="ECO:0000313" key="3">
    <source>
        <dbReference type="Proteomes" id="UP001140949"/>
    </source>
</evidence>
<keyword evidence="3" id="KW-1185">Reference proteome</keyword>